<dbReference type="InterPro" id="IPR013325">
    <property type="entry name" value="RNA_pol_sigma_r2"/>
</dbReference>
<dbReference type="Gene3D" id="1.10.10.10">
    <property type="entry name" value="Winged helix-like DNA-binding domain superfamily/Winged helix DNA-binding domain"/>
    <property type="match status" value="1"/>
</dbReference>
<evidence type="ECO:0000313" key="7">
    <source>
        <dbReference type="EMBL" id="RKD86044.1"/>
    </source>
</evidence>
<evidence type="ECO:0000256" key="2">
    <source>
        <dbReference type="ARBA" id="ARBA00023015"/>
    </source>
</evidence>
<dbReference type="InterPro" id="IPR036388">
    <property type="entry name" value="WH-like_DNA-bd_sf"/>
</dbReference>
<dbReference type="Pfam" id="PF08281">
    <property type="entry name" value="Sigma70_r4_2"/>
    <property type="match status" value="1"/>
</dbReference>
<dbReference type="InterPro" id="IPR013324">
    <property type="entry name" value="RNA_pol_sigma_r3/r4-like"/>
</dbReference>
<name>A0A419VV65_9BACT</name>
<comment type="similarity">
    <text evidence="1">Belongs to the sigma-70 factor family. ECF subfamily.</text>
</comment>
<dbReference type="GO" id="GO:0016987">
    <property type="term" value="F:sigma factor activity"/>
    <property type="evidence" value="ECO:0007669"/>
    <property type="project" value="UniProtKB-KW"/>
</dbReference>
<dbReference type="CDD" id="cd06171">
    <property type="entry name" value="Sigma70_r4"/>
    <property type="match status" value="1"/>
</dbReference>
<dbReference type="GO" id="GO:0003677">
    <property type="term" value="F:DNA binding"/>
    <property type="evidence" value="ECO:0007669"/>
    <property type="project" value="InterPro"/>
</dbReference>
<evidence type="ECO:0000313" key="8">
    <source>
        <dbReference type="Proteomes" id="UP000283387"/>
    </source>
</evidence>
<dbReference type="SUPFAM" id="SSF88946">
    <property type="entry name" value="Sigma2 domain of RNA polymerase sigma factors"/>
    <property type="match status" value="1"/>
</dbReference>
<keyword evidence="4" id="KW-0804">Transcription</keyword>
<proteinExistence type="inferred from homology"/>
<feature type="domain" description="RNA polymerase sigma-70 region 2" evidence="5">
    <location>
        <begin position="22"/>
        <end position="87"/>
    </location>
</feature>
<keyword evidence="3" id="KW-0731">Sigma factor</keyword>
<comment type="caution">
    <text evidence="7">The sequence shown here is derived from an EMBL/GenBank/DDBJ whole genome shotgun (WGS) entry which is preliminary data.</text>
</comment>
<feature type="domain" description="RNA polymerase sigma factor 70 region 4 type 2" evidence="6">
    <location>
        <begin position="115"/>
        <end position="164"/>
    </location>
</feature>
<evidence type="ECO:0000259" key="5">
    <source>
        <dbReference type="Pfam" id="PF04542"/>
    </source>
</evidence>
<dbReference type="AlphaFoldDB" id="A0A419VV65"/>
<accession>A0A419VV65</accession>
<evidence type="ECO:0000256" key="1">
    <source>
        <dbReference type="ARBA" id="ARBA00010641"/>
    </source>
</evidence>
<dbReference type="PANTHER" id="PTHR43133:SF46">
    <property type="entry name" value="RNA POLYMERASE SIGMA-70 FACTOR ECF SUBFAMILY"/>
    <property type="match status" value="1"/>
</dbReference>
<evidence type="ECO:0000256" key="3">
    <source>
        <dbReference type="ARBA" id="ARBA00023082"/>
    </source>
</evidence>
<keyword evidence="2" id="KW-0805">Transcription regulation</keyword>
<dbReference type="InterPro" id="IPR039425">
    <property type="entry name" value="RNA_pol_sigma-70-like"/>
</dbReference>
<protein>
    <submittedName>
        <fullName evidence="7">RNA polymerase sigma-70 factor (ECF subfamily)</fullName>
    </submittedName>
</protein>
<dbReference type="PANTHER" id="PTHR43133">
    <property type="entry name" value="RNA POLYMERASE ECF-TYPE SIGMA FACTO"/>
    <property type="match status" value="1"/>
</dbReference>
<dbReference type="NCBIfam" id="TIGR02937">
    <property type="entry name" value="sigma70-ECF"/>
    <property type="match status" value="1"/>
</dbReference>
<gene>
    <name evidence="7" type="ORF">BC643_4360</name>
</gene>
<dbReference type="GO" id="GO:0006352">
    <property type="term" value="P:DNA-templated transcription initiation"/>
    <property type="evidence" value="ECO:0007669"/>
    <property type="project" value="InterPro"/>
</dbReference>
<evidence type="ECO:0000259" key="6">
    <source>
        <dbReference type="Pfam" id="PF08281"/>
    </source>
</evidence>
<sequence>MNDLTVLIKECAAGKASAQARLYGLFAPKMFGVCMRYSKDQTEAEDNLQEGFIKVFQKIDSFRHQGSFEGWMRRIMVNISLEKFRKKHTMYPVEDMEKFDSAEEEFSDVELSTKDLMKLIQELPPRYRMVFNLYVFESMNHKEIAKELAISEGTSKSNLARARMILKDRIKNELIDAENYTA</sequence>
<keyword evidence="8" id="KW-1185">Reference proteome</keyword>
<dbReference type="SUPFAM" id="SSF88659">
    <property type="entry name" value="Sigma3 and sigma4 domains of RNA polymerase sigma factors"/>
    <property type="match status" value="1"/>
</dbReference>
<dbReference type="InterPro" id="IPR007627">
    <property type="entry name" value="RNA_pol_sigma70_r2"/>
</dbReference>
<dbReference type="Gene3D" id="1.10.1740.10">
    <property type="match status" value="1"/>
</dbReference>
<reference evidence="7 8" key="1">
    <citation type="submission" date="2018-09" db="EMBL/GenBank/DDBJ databases">
        <title>Genomic Encyclopedia of Archaeal and Bacterial Type Strains, Phase II (KMG-II): from individual species to whole genera.</title>
        <authorList>
            <person name="Goeker M."/>
        </authorList>
    </citation>
    <scope>NUCLEOTIDE SEQUENCE [LARGE SCALE GENOMIC DNA]</scope>
    <source>
        <strain evidence="7 8">DSM 27148</strain>
    </source>
</reference>
<dbReference type="InterPro" id="IPR014284">
    <property type="entry name" value="RNA_pol_sigma-70_dom"/>
</dbReference>
<dbReference type="Proteomes" id="UP000283387">
    <property type="component" value="Unassembled WGS sequence"/>
</dbReference>
<evidence type="ECO:0000256" key="4">
    <source>
        <dbReference type="ARBA" id="ARBA00023163"/>
    </source>
</evidence>
<dbReference type="Pfam" id="PF04542">
    <property type="entry name" value="Sigma70_r2"/>
    <property type="match status" value="1"/>
</dbReference>
<organism evidence="7 8">
    <name type="scientific">Mangrovibacterium diazotrophicum</name>
    <dbReference type="NCBI Taxonomy" id="1261403"/>
    <lineage>
        <taxon>Bacteria</taxon>
        <taxon>Pseudomonadati</taxon>
        <taxon>Bacteroidota</taxon>
        <taxon>Bacteroidia</taxon>
        <taxon>Marinilabiliales</taxon>
        <taxon>Prolixibacteraceae</taxon>
        <taxon>Mangrovibacterium</taxon>
    </lineage>
</organism>
<dbReference type="RefSeq" id="WP_245995041.1">
    <property type="nucleotide sequence ID" value="NZ_RAPN01000005.1"/>
</dbReference>
<dbReference type="EMBL" id="RAPN01000005">
    <property type="protein sequence ID" value="RKD86044.1"/>
    <property type="molecule type" value="Genomic_DNA"/>
</dbReference>
<dbReference type="InterPro" id="IPR013249">
    <property type="entry name" value="RNA_pol_sigma70_r4_t2"/>
</dbReference>